<dbReference type="InterPro" id="IPR000531">
    <property type="entry name" value="Beta-barrel_TonB"/>
</dbReference>
<dbReference type="RefSeq" id="WP_132529067.1">
    <property type="nucleotide sequence ID" value="NZ_BMJO01000001.1"/>
</dbReference>
<feature type="domain" description="TonB-dependent receptor plug" evidence="14">
    <location>
        <begin position="46"/>
        <end position="150"/>
    </location>
</feature>
<evidence type="ECO:0000313" key="17">
    <source>
        <dbReference type="Proteomes" id="UP000295684"/>
    </source>
</evidence>
<evidence type="ECO:0000256" key="2">
    <source>
        <dbReference type="ARBA" id="ARBA00022448"/>
    </source>
</evidence>
<dbReference type="InterPro" id="IPR012910">
    <property type="entry name" value="Plug_dom"/>
</dbReference>
<dbReference type="Gene3D" id="2.40.170.20">
    <property type="entry name" value="TonB-dependent receptor, beta-barrel domain"/>
    <property type="match status" value="1"/>
</dbReference>
<proteinExistence type="inferred from homology"/>
<evidence type="ECO:0000256" key="1">
    <source>
        <dbReference type="ARBA" id="ARBA00004571"/>
    </source>
</evidence>
<dbReference type="PANTHER" id="PTHR30069">
    <property type="entry name" value="TONB-DEPENDENT OUTER MEMBRANE RECEPTOR"/>
    <property type="match status" value="1"/>
</dbReference>
<evidence type="ECO:0000256" key="10">
    <source>
        <dbReference type="PROSITE-ProRule" id="PRU01360"/>
    </source>
</evidence>
<keyword evidence="6 11" id="KW-0798">TonB box</keyword>
<sequence length="683" mass="76776">MKIIFTSLFLFLSVTAFAQISETDSVKKLKEVVVRGYYNNQTLLRSVSSVSLIDTNLIRNQPNTSLISTFNTVPGLRMEERSPGSYRLSLRGSLLRSPFGIRNIKIYIDDFPLTDAGGNTYLNALDPQSLTSVEVYKGPEASIFGANTGGTILITPLATNQNAVSASVTAGSYGLFHQTASIQQKHKNYSFNLMEGYQRSDGFRENSAMERKYIQTNHQWDYNRKGNLKLYAFYSDLNYETPGGLTLAQFEVNPKSARPATATIPGAITQQAAIYNKTLFAGIANNYQISKNFKHVLALFGSYTDFKNPFITNYEKRYEQTLGLRTFVDFQQLRDKLKFNAQLGFESGATKTQIKNFNNNAGSPAAMQAFDHLKANQNFAFLRLNLDINNKLLIELASSLNFYKYHYESFFPTVIAEKERKFDVEIMPKLAASYLITKELSIRGTISKGYSPPTIAEVRASDNNINNNLQAESGWNYEGGIRYNLQNNRLYLAANVFQFNLNNAIVRRLNANDAEFFINAGGTTQRGLELETSFWLIRNSHSFLNGIEIKSSYTFNHFRFKEFTADNLSFDGNKLTGVPSNVAVSSLDFQFSKGLYFFAQHNYTSSIPLNDGNTAFAKNYHLIELKTGMRNIHLKKVNLEVFGGINNLLNQTYSLGNDLNAIAGRYYNAAPGLNFYLGTSVKL</sequence>
<dbReference type="Proteomes" id="UP000622648">
    <property type="component" value="Unassembled WGS sequence"/>
</dbReference>
<evidence type="ECO:0000256" key="6">
    <source>
        <dbReference type="ARBA" id="ARBA00023077"/>
    </source>
</evidence>
<dbReference type="AlphaFoldDB" id="A0A4R2HMA6"/>
<keyword evidence="7 10" id="KW-0472">Membrane</keyword>
<dbReference type="Gene3D" id="2.170.130.10">
    <property type="entry name" value="TonB-dependent receptor, plug domain"/>
    <property type="match status" value="1"/>
</dbReference>
<evidence type="ECO:0000256" key="8">
    <source>
        <dbReference type="ARBA" id="ARBA00023170"/>
    </source>
</evidence>
<keyword evidence="9 10" id="KW-0998">Cell outer membrane</keyword>
<evidence type="ECO:0000256" key="7">
    <source>
        <dbReference type="ARBA" id="ARBA00023136"/>
    </source>
</evidence>
<dbReference type="InterPro" id="IPR039426">
    <property type="entry name" value="TonB-dep_rcpt-like"/>
</dbReference>
<evidence type="ECO:0000256" key="4">
    <source>
        <dbReference type="ARBA" id="ARBA00022692"/>
    </source>
</evidence>
<dbReference type="PANTHER" id="PTHR30069:SF29">
    <property type="entry name" value="HEMOGLOBIN AND HEMOGLOBIN-HAPTOGLOBIN-BINDING PROTEIN 1-RELATED"/>
    <property type="match status" value="1"/>
</dbReference>
<reference evidence="18" key="2">
    <citation type="journal article" date="2019" name="Int. J. Syst. Evol. Microbiol.">
        <title>The Global Catalogue of Microorganisms (GCM) 10K type strain sequencing project: providing services to taxonomists for standard genome sequencing and annotation.</title>
        <authorList>
            <consortium name="The Broad Institute Genomics Platform"/>
            <consortium name="The Broad Institute Genome Sequencing Center for Infectious Disease"/>
            <person name="Wu L."/>
            <person name="Ma J."/>
        </authorList>
    </citation>
    <scope>NUCLEOTIDE SEQUENCE [LARGE SCALE GENOMIC DNA]</scope>
    <source>
        <strain evidence="18">CGMCC 1.15644</strain>
    </source>
</reference>
<dbReference type="Proteomes" id="UP000295684">
    <property type="component" value="Unassembled WGS sequence"/>
</dbReference>
<dbReference type="OrthoDB" id="9782587at2"/>
<dbReference type="Pfam" id="PF07715">
    <property type="entry name" value="Plug"/>
    <property type="match status" value="1"/>
</dbReference>
<dbReference type="SUPFAM" id="SSF56935">
    <property type="entry name" value="Porins"/>
    <property type="match status" value="1"/>
</dbReference>
<comment type="caution">
    <text evidence="16">The sequence shown here is derived from an EMBL/GenBank/DDBJ whole genome shotgun (WGS) entry which is preliminary data.</text>
</comment>
<dbReference type="GO" id="GO:0044718">
    <property type="term" value="P:siderophore transmembrane transport"/>
    <property type="evidence" value="ECO:0007669"/>
    <property type="project" value="TreeGrafter"/>
</dbReference>
<feature type="domain" description="TonB-dependent receptor-like beta-barrel" evidence="13">
    <location>
        <begin position="220"/>
        <end position="648"/>
    </location>
</feature>
<dbReference type="Pfam" id="PF00593">
    <property type="entry name" value="TonB_dep_Rec_b-barrel"/>
    <property type="match status" value="1"/>
</dbReference>
<organism evidence="16 17">
    <name type="scientific">Pedobacter psychrotolerans</name>
    <dbReference type="NCBI Taxonomy" id="1843235"/>
    <lineage>
        <taxon>Bacteria</taxon>
        <taxon>Pseudomonadati</taxon>
        <taxon>Bacteroidota</taxon>
        <taxon>Sphingobacteriia</taxon>
        <taxon>Sphingobacteriales</taxon>
        <taxon>Sphingobacteriaceae</taxon>
        <taxon>Pedobacter</taxon>
    </lineage>
</organism>
<dbReference type="PROSITE" id="PS52016">
    <property type="entry name" value="TONB_DEPENDENT_REC_3"/>
    <property type="match status" value="1"/>
</dbReference>
<evidence type="ECO:0000259" key="14">
    <source>
        <dbReference type="Pfam" id="PF07715"/>
    </source>
</evidence>
<name>A0A4R2HMA6_9SPHI</name>
<keyword evidence="4 10" id="KW-0812">Transmembrane</keyword>
<dbReference type="InterPro" id="IPR037066">
    <property type="entry name" value="Plug_dom_sf"/>
</dbReference>
<dbReference type="EMBL" id="BMJO01000001">
    <property type="protein sequence ID" value="GGE43762.1"/>
    <property type="molecule type" value="Genomic_DNA"/>
</dbReference>
<evidence type="ECO:0000256" key="9">
    <source>
        <dbReference type="ARBA" id="ARBA00023237"/>
    </source>
</evidence>
<feature type="signal peptide" evidence="12">
    <location>
        <begin position="1"/>
        <end position="18"/>
    </location>
</feature>
<evidence type="ECO:0000256" key="3">
    <source>
        <dbReference type="ARBA" id="ARBA00022452"/>
    </source>
</evidence>
<dbReference type="GO" id="GO:0015344">
    <property type="term" value="F:siderophore uptake transmembrane transporter activity"/>
    <property type="evidence" value="ECO:0007669"/>
    <property type="project" value="TreeGrafter"/>
</dbReference>
<dbReference type="GO" id="GO:0009279">
    <property type="term" value="C:cell outer membrane"/>
    <property type="evidence" value="ECO:0007669"/>
    <property type="project" value="UniProtKB-SubCell"/>
</dbReference>
<evidence type="ECO:0000256" key="11">
    <source>
        <dbReference type="RuleBase" id="RU003357"/>
    </source>
</evidence>
<comment type="similarity">
    <text evidence="10 11">Belongs to the TonB-dependent receptor family.</text>
</comment>
<keyword evidence="3 10" id="KW-1134">Transmembrane beta strand</keyword>
<protein>
    <submittedName>
        <fullName evidence="16">Iron complex outermembrane receptor protein</fullName>
    </submittedName>
</protein>
<evidence type="ECO:0000256" key="5">
    <source>
        <dbReference type="ARBA" id="ARBA00022729"/>
    </source>
</evidence>
<keyword evidence="2 10" id="KW-0813">Transport</keyword>
<evidence type="ECO:0000259" key="13">
    <source>
        <dbReference type="Pfam" id="PF00593"/>
    </source>
</evidence>
<evidence type="ECO:0000313" key="15">
    <source>
        <dbReference type="EMBL" id="GGE43762.1"/>
    </source>
</evidence>
<comment type="subcellular location">
    <subcellularLocation>
        <location evidence="1 10">Cell outer membrane</location>
        <topology evidence="1 10">Multi-pass membrane protein</topology>
    </subcellularLocation>
</comment>
<keyword evidence="18" id="KW-1185">Reference proteome</keyword>
<reference evidence="15" key="4">
    <citation type="submission" date="2024-05" db="EMBL/GenBank/DDBJ databases">
        <authorList>
            <person name="Sun Q."/>
            <person name="Zhou Y."/>
        </authorList>
    </citation>
    <scope>NUCLEOTIDE SEQUENCE</scope>
    <source>
        <strain evidence="15">CGMCC 1.15644</strain>
    </source>
</reference>
<accession>A0A4R2HMA6</accession>
<gene>
    <name evidence="16" type="ORF">EV200_101324</name>
    <name evidence="15" type="ORF">GCM10011413_07250</name>
</gene>
<evidence type="ECO:0000313" key="16">
    <source>
        <dbReference type="EMBL" id="TCO30885.1"/>
    </source>
</evidence>
<evidence type="ECO:0000313" key="18">
    <source>
        <dbReference type="Proteomes" id="UP000622648"/>
    </source>
</evidence>
<reference evidence="16 17" key="3">
    <citation type="submission" date="2019-03" db="EMBL/GenBank/DDBJ databases">
        <title>Genomic Encyclopedia of Type Strains, Phase IV (KMG-IV): sequencing the most valuable type-strain genomes for metagenomic binning, comparative biology and taxonomic classification.</title>
        <authorList>
            <person name="Goeker M."/>
        </authorList>
    </citation>
    <scope>NUCLEOTIDE SEQUENCE [LARGE SCALE GENOMIC DNA]</scope>
    <source>
        <strain evidence="16 17">DSM 103236</strain>
    </source>
</reference>
<evidence type="ECO:0000256" key="12">
    <source>
        <dbReference type="SAM" id="SignalP"/>
    </source>
</evidence>
<keyword evidence="8 16" id="KW-0675">Receptor</keyword>
<dbReference type="InterPro" id="IPR036942">
    <property type="entry name" value="Beta-barrel_TonB_sf"/>
</dbReference>
<keyword evidence="5 12" id="KW-0732">Signal</keyword>
<dbReference type="EMBL" id="SLWO01000001">
    <property type="protein sequence ID" value="TCO30885.1"/>
    <property type="molecule type" value="Genomic_DNA"/>
</dbReference>
<reference evidence="15" key="1">
    <citation type="journal article" date="2014" name="Int. J. Syst. Evol. Microbiol.">
        <title>Complete genome of a new Firmicutes species belonging to the dominant human colonic microbiota ('Ruminococcus bicirculans') reveals two chromosomes and a selective capacity to utilize plant glucans.</title>
        <authorList>
            <consortium name="NISC Comparative Sequencing Program"/>
            <person name="Wegmann U."/>
            <person name="Louis P."/>
            <person name="Goesmann A."/>
            <person name="Henrissat B."/>
            <person name="Duncan S.H."/>
            <person name="Flint H.J."/>
        </authorList>
    </citation>
    <scope>NUCLEOTIDE SEQUENCE</scope>
    <source>
        <strain evidence="15">CGMCC 1.15644</strain>
    </source>
</reference>
<feature type="chain" id="PRO_5020978314" evidence="12">
    <location>
        <begin position="19"/>
        <end position="683"/>
    </location>
</feature>